<proteinExistence type="predicted"/>
<evidence type="ECO:0000313" key="1">
    <source>
        <dbReference type="EMBL" id="EEV16996.1"/>
    </source>
</evidence>
<dbReference type="AlphaFoldDB" id="C8PJ91"/>
<evidence type="ECO:0000313" key="2">
    <source>
        <dbReference type="Proteomes" id="UP000005709"/>
    </source>
</evidence>
<accession>C8PJ91</accession>
<comment type="caution">
    <text evidence="1">The sequence shown here is derived from an EMBL/GenBank/DDBJ whole genome shotgun (WGS) entry which is preliminary data.</text>
</comment>
<name>C8PJ91_9BACT</name>
<sequence>MHSVKFQKFMSFTRQYYGQNPRYEFKILSLNKNSYHFIEILFSKDIIMHIKNKQYFARNDTARKALYAKVKF</sequence>
<keyword evidence="2" id="KW-1185">Reference proteome</keyword>
<organism evidence="1 2">
    <name type="scientific">Campylobacter gracilis RM3268</name>
    <dbReference type="NCBI Taxonomy" id="553220"/>
    <lineage>
        <taxon>Bacteria</taxon>
        <taxon>Pseudomonadati</taxon>
        <taxon>Campylobacterota</taxon>
        <taxon>Epsilonproteobacteria</taxon>
        <taxon>Campylobacterales</taxon>
        <taxon>Campylobacteraceae</taxon>
        <taxon>Campylobacter</taxon>
    </lineage>
</organism>
<gene>
    <name evidence="1" type="ORF">CAMGR0001_1290</name>
</gene>
<dbReference type="Proteomes" id="UP000005709">
    <property type="component" value="Unassembled WGS sequence"/>
</dbReference>
<protein>
    <submittedName>
        <fullName evidence="1">Uncharacterized protein</fullName>
    </submittedName>
</protein>
<reference evidence="1 2" key="1">
    <citation type="submission" date="2009-07" db="EMBL/GenBank/DDBJ databases">
        <authorList>
            <person name="Madupu R."/>
            <person name="Sebastian Y."/>
            <person name="Durkin A.S."/>
            <person name="Torralba M."/>
            <person name="Methe B."/>
            <person name="Sutton G.G."/>
            <person name="Strausberg R.L."/>
            <person name="Nelson K.E."/>
        </authorList>
    </citation>
    <scope>NUCLEOTIDE SEQUENCE [LARGE SCALE GENOMIC DNA]</scope>
    <source>
        <strain evidence="1 2">RM3268</strain>
    </source>
</reference>
<dbReference type="EMBL" id="ACYG01000027">
    <property type="protein sequence ID" value="EEV16996.1"/>
    <property type="molecule type" value="Genomic_DNA"/>
</dbReference>